<dbReference type="EMBL" id="AP019367">
    <property type="protein sequence ID" value="BBH50203.1"/>
    <property type="molecule type" value="Genomic_DNA"/>
</dbReference>
<keyword evidence="3" id="KW-0378">Hydrolase</keyword>
<dbReference type="OrthoDB" id="3530815at2"/>
<evidence type="ECO:0000256" key="6">
    <source>
        <dbReference type="ARBA" id="ARBA00023316"/>
    </source>
</evidence>
<dbReference type="GO" id="GO:0009252">
    <property type="term" value="P:peptidoglycan biosynthetic process"/>
    <property type="evidence" value="ECO:0007669"/>
    <property type="project" value="UniProtKB-KW"/>
</dbReference>
<evidence type="ECO:0000256" key="1">
    <source>
        <dbReference type="ARBA" id="ARBA00007164"/>
    </source>
</evidence>
<dbReference type="Pfam" id="PF00768">
    <property type="entry name" value="Peptidase_S11"/>
    <property type="match status" value="1"/>
</dbReference>
<organism evidence="11 12">
    <name type="scientific">Parolsenella catena</name>
    <dbReference type="NCBI Taxonomy" id="2003188"/>
    <lineage>
        <taxon>Bacteria</taxon>
        <taxon>Bacillati</taxon>
        <taxon>Actinomycetota</taxon>
        <taxon>Coriobacteriia</taxon>
        <taxon>Coriobacteriales</taxon>
        <taxon>Atopobiaceae</taxon>
        <taxon>Parolsenella</taxon>
    </lineage>
</organism>
<feature type="active site" description="Acyl-ester intermediate" evidence="7">
    <location>
        <position position="68"/>
    </location>
</feature>
<feature type="active site" evidence="7">
    <location>
        <position position="124"/>
    </location>
</feature>
<feature type="binding site" evidence="8">
    <location>
        <position position="230"/>
    </location>
    <ligand>
        <name>substrate</name>
    </ligand>
</feature>
<dbReference type="InterPro" id="IPR018044">
    <property type="entry name" value="Peptidase_S11"/>
</dbReference>
<dbReference type="RefSeq" id="WP_126421827.1">
    <property type="nucleotide sequence ID" value="NZ_AP019367.1"/>
</dbReference>
<dbReference type="Proteomes" id="UP000273154">
    <property type="component" value="Chromosome"/>
</dbReference>
<dbReference type="SUPFAM" id="SSF56601">
    <property type="entry name" value="beta-lactamase/transpeptidase-like"/>
    <property type="match status" value="1"/>
</dbReference>
<evidence type="ECO:0000313" key="11">
    <source>
        <dbReference type="EMBL" id="BBH50203.1"/>
    </source>
</evidence>
<dbReference type="GO" id="GO:0009002">
    <property type="term" value="F:serine-type D-Ala-D-Ala carboxypeptidase activity"/>
    <property type="evidence" value="ECO:0007669"/>
    <property type="project" value="InterPro"/>
</dbReference>
<dbReference type="PANTHER" id="PTHR21581:SF6">
    <property type="entry name" value="TRAFFICKING PROTEIN PARTICLE COMPLEX SUBUNIT 12"/>
    <property type="match status" value="1"/>
</dbReference>
<keyword evidence="2" id="KW-0732">Signal</keyword>
<keyword evidence="6" id="KW-0961">Cell wall biogenesis/degradation</keyword>
<dbReference type="PANTHER" id="PTHR21581">
    <property type="entry name" value="D-ALANYL-D-ALANINE CARBOXYPEPTIDASE"/>
    <property type="match status" value="1"/>
</dbReference>
<dbReference type="GO" id="GO:0071555">
    <property type="term" value="P:cell wall organization"/>
    <property type="evidence" value="ECO:0007669"/>
    <property type="project" value="UniProtKB-KW"/>
</dbReference>
<comment type="similarity">
    <text evidence="1 9">Belongs to the peptidase S11 family.</text>
</comment>
<evidence type="ECO:0000259" key="10">
    <source>
        <dbReference type="Pfam" id="PF00768"/>
    </source>
</evidence>
<evidence type="ECO:0000256" key="7">
    <source>
        <dbReference type="PIRSR" id="PIRSR618044-1"/>
    </source>
</evidence>
<keyword evidence="5" id="KW-0573">Peptidoglycan synthesis</keyword>
<dbReference type="InterPro" id="IPR012338">
    <property type="entry name" value="Beta-lactam/transpept-like"/>
</dbReference>
<accession>A0A3G9JXT4</accession>
<feature type="domain" description="Peptidase S11 D-alanyl-D-alanine carboxypeptidase A N-terminal" evidence="10">
    <location>
        <begin position="39"/>
        <end position="259"/>
    </location>
</feature>
<dbReference type="InterPro" id="IPR001967">
    <property type="entry name" value="Peptidase_S11_N"/>
</dbReference>
<protein>
    <recommendedName>
        <fullName evidence="10">Peptidase S11 D-alanyl-D-alanine carboxypeptidase A N-terminal domain-containing protein</fullName>
    </recommendedName>
</protein>
<feature type="active site" description="Proton acceptor" evidence="7">
    <location>
        <position position="71"/>
    </location>
</feature>
<dbReference type="GeneID" id="88848916"/>
<dbReference type="GO" id="GO:0008360">
    <property type="term" value="P:regulation of cell shape"/>
    <property type="evidence" value="ECO:0007669"/>
    <property type="project" value="UniProtKB-KW"/>
</dbReference>
<keyword evidence="12" id="KW-1185">Reference proteome</keyword>
<reference evidence="12" key="1">
    <citation type="submission" date="2018-11" db="EMBL/GenBank/DDBJ databases">
        <title>Comparative genomics of Parolsenella catena and Libanicoccus massiliensis: Reclassification of Libanicoccus massiliensis as Parolsenella massiliensis comb. nov.</title>
        <authorList>
            <person name="Sakamoto M."/>
            <person name="Ikeyama N."/>
            <person name="Murakami T."/>
            <person name="Mori H."/>
            <person name="Yuki M."/>
            <person name="Ohkuma M."/>
        </authorList>
    </citation>
    <scope>NUCLEOTIDE SEQUENCE [LARGE SCALE GENOMIC DNA]</scope>
    <source>
        <strain evidence="12">JCM 31932</strain>
    </source>
</reference>
<keyword evidence="4" id="KW-0133">Cell shape</keyword>
<evidence type="ECO:0000256" key="4">
    <source>
        <dbReference type="ARBA" id="ARBA00022960"/>
    </source>
</evidence>
<evidence type="ECO:0000256" key="5">
    <source>
        <dbReference type="ARBA" id="ARBA00022984"/>
    </source>
</evidence>
<evidence type="ECO:0000313" key="12">
    <source>
        <dbReference type="Proteomes" id="UP000273154"/>
    </source>
</evidence>
<name>A0A3G9JXT4_9ACTN</name>
<evidence type="ECO:0000256" key="2">
    <source>
        <dbReference type="ARBA" id="ARBA00022729"/>
    </source>
</evidence>
<dbReference type="AlphaFoldDB" id="A0A3G9JXT4"/>
<proteinExistence type="inferred from homology"/>
<evidence type="ECO:0000256" key="8">
    <source>
        <dbReference type="PIRSR" id="PIRSR618044-2"/>
    </source>
</evidence>
<gene>
    <name evidence="11" type="ORF">Pcatena_07900</name>
</gene>
<dbReference type="PRINTS" id="PR00725">
    <property type="entry name" value="DADACBPTASE1"/>
</dbReference>
<evidence type="ECO:0000256" key="9">
    <source>
        <dbReference type="RuleBase" id="RU004016"/>
    </source>
</evidence>
<dbReference type="Gene3D" id="3.40.710.10">
    <property type="entry name" value="DD-peptidase/beta-lactamase superfamily"/>
    <property type="match status" value="1"/>
</dbReference>
<dbReference type="KEGG" id="pcat:Pcatena_07900"/>
<evidence type="ECO:0000256" key="3">
    <source>
        <dbReference type="ARBA" id="ARBA00022801"/>
    </source>
</evidence>
<sequence>MGTRHSRVAAWTLVATFSVIAALVMVPRHALAADSEPSLSEAQAAIVVDSTGSVLYEKNPDEQINMASVTKVMTAVVALESGTPLDKVCTLSKPELAENAMVAGYEAGSTSSLEDLLHVMLVYSANDAAYEVAVAVAGSEDAFVQMMNDKAVELGMNDTHFENPHGLDADGHHSTVHDLAILARYAMTTQPFIADTVRMQSTTVNVNGIETTFPTVDHLLGSYDGLLGIKTGAGNYVTAFMGCARRHGTTLYTVVLGCQTREGRFTDTEALLDWAFGTYDSYVLASPEKAMGERPFAYDLALMCPVATQATTKGLVWPDAGPTTYVRTMSSTAQLCAPSDAAGVCTWSQAGRTVGACTYVATAKLTYARSGFGLVDELSPNLMGAKSA</sequence>
<dbReference type="GO" id="GO:0006508">
    <property type="term" value="P:proteolysis"/>
    <property type="evidence" value="ECO:0007669"/>
    <property type="project" value="InterPro"/>
</dbReference>